<evidence type="ECO:0000256" key="1">
    <source>
        <dbReference type="ARBA" id="ARBA00023224"/>
    </source>
</evidence>
<organism evidence="4 5">
    <name type="scientific">Conexibacter arvalis</name>
    <dbReference type="NCBI Taxonomy" id="912552"/>
    <lineage>
        <taxon>Bacteria</taxon>
        <taxon>Bacillati</taxon>
        <taxon>Actinomycetota</taxon>
        <taxon>Thermoleophilia</taxon>
        <taxon>Solirubrobacterales</taxon>
        <taxon>Conexibacteraceae</taxon>
        <taxon>Conexibacter</taxon>
    </lineage>
</organism>
<proteinExistence type="predicted"/>
<dbReference type="InterPro" id="IPR009050">
    <property type="entry name" value="Globin-like_sf"/>
</dbReference>
<protein>
    <submittedName>
        <fullName evidence="4">ABC-type transporter Mla subunit MlaD</fullName>
    </submittedName>
</protein>
<dbReference type="SUPFAM" id="SSF46458">
    <property type="entry name" value="Globin-like"/>
    <property type="match status" value="1"/>
</dbReference>
<evidence type="ECO:0000256" key="2">
    <source>
        <dbReference type="PROSITE-ProRule" id="PRU00284"/>
    </source>
</evidence>
<dbReference type="InterPro" id="IPR044398">
    <property type="entry name" value="Globin-sensor_dom"/>
</dbReference>
<dbReference type="Pfam" id="PF11563">
    <property type="entry name" value="Protoglobin"/>
    <property type="match status" value="1"/>
</dbReference>
<comment type="caution">
    <text evidence="4">The sequence shown here is derived from an EMBL/GenBank/DDBJ whole genome shotgun (WGS) entry which is preliminary data.</text>
</comment>
<evidence type="ECO:0000259" key="3">
    <source>
        <dbReference type="PROSITE" id="PS50111"/>
    </source>
</evidence>
<feature type="domain" description="Methyl-accepting transducer" evidence="3">
    <location>
        <begin position="184"/>
        <end position="427"/>
    </location>
</feature>
<dbReference type="InterPro" id="IPR004089">
    <property type="entry name" value="MCPsignal_dom"/>
</dbReference>
<sequence>MAIAPPTSALGTASTTTGAPLEVGDDRWNDLLAFCGLNDADLALLADAAPGSELVEGLPDLFYSHVLAKPELRGIIERHSTVERLAQTMKRYFRSVFSGEFGAQRLGDVVRIGAVHDHIDLPIGAFIGAILQLDRVAIPAIVERYADDPVRMTQALLAYRKVSTADVAIVTQTFIDARDRTVELVEQLEAQTRRVAEEQREVTTVSQSLAAAAQQSYASATELSRTSTGIAERATGANELMSQSVELARGGADVTTGTDRAVADMRDGVEQISEQLAALSDQTREISTIVTGIREIADQTNLLALNAAIEAARAGEHGRGFAVVAEEVRRLADRTREALQDITQLNANSLAAIEAVGGAVETTGDQVSSVERHAGDARESFNAINDAIGTTAGSLGEIVEGVGDVSRSADELTGVSQQVASMAERLGTLGESLAASLDDARALIEDARR</sequence>
<dbReference type="Proteomes" id="UP000585272">
    <property type="component" value="Unassembled WGS sequence"/>
</dbReference>
<accession>A0A840IDB3</accession>
<dbReference type="EMBL" id="JACHNU010000002">
    <property type="protein sequence ID" value="MBB4662752.1"/>
    <property type="molecule type" value="Genomic_DNA"/>
</dbReference>
<dbReference type="Pfam" id="PF00015">
    <property type="entry name" value="MCPsignal"/>
    <property type="match status" value="1"/>
</dbReference>
<reference evidence="4 5" key="1">
    <citation type="submission" date="2020-08" db="EMBL/GenBank/DDBJ databases">
        <title>Genomic Encyclopedia of Archaeal and Bacterial Type Strains, Phase II (KMG-II): from individual species to whole genera.</title>
        <authorList>
            <person name="Goeker M."/>
        </authorList>
    </citation>
    <scope>NUCLEOTIDE SEQUENCE [LARGE SCALE GENOMIC DNA]</scope>
    <source>
        <strain evidence="4 5">DSM 23288</strain>
    </source>
</reference>
<keyword evidence="5" id="KW-1185">Reference proteome</keyword>
<dbReference type="GO" id="GO:0016020">
    <property type="term" value="C:membrane"/>
    <property type="evidence" value="ECO:0007669"/>
    <property type="project" value="InterPro"/>
</dbReference>
<keyword evidence="1 2" id="KW-0807">Transducer</keyword>
<dbReference type="SMART" id="SM00283">
    <property type="entry name" value="MA"/>
    <property type="match status" value="1"/>
</dbReference>
<dbReference type="Gene3D" id="1.10.490.10">
    <property type="entry name" value="Globins"/>
    <property type="match status" value="1"/>
</dbReference>
<dbReference type="GO" id="GO:0020037">
    <property type="term" value="F:heme binding"/>
    <property type="evidence" value="ECO:0007669"/>
    <property type="project" value="InterPro"/>
</dbReference>
<dbReference type="AlphaFoldDB" id="A0A840IDB3"/>
<dbReference type="PANTHER" id="PTHR32089:SF112">
    <property type="entry name" value="LYSOZYME-LIKE PROTEIN-RELATED"/>
    <property type="match status" value="1"/>
</dbReference>
<evidence type="ECO:0000313" key="5">
    <source>
        <dbReference type="Proteomes" id="UP000585272"/>
    </source>
</evidence>
<dbReference type="GO" id="GO:0007165">
    <property type="term" value="P:signal transduction"/>
    <property type="evidence" value="ECO:0007669"/>
    <property type="project" value="UniProtKB-KW"/>
</dbReference>
<dbReference type="GO" id="GO:0019825">
    <property type="term" value="F:oxygen binding"/>
    <property type="evidence" value="ECO:0007669"/>
    <property type="project" value="InterPro"/>
</dbReference>
<dbReference type="CDD" id="cd01068">
    <property type="entry name" value="globin_sensor"/>
    <property type="match status" value="1"/>
</dbReference>
<dbReference type="SUPFAM" id="SSF58104">
    <property type="entry name" value="Methyl-accepting chemotaxis protein (MCP) signaling domain"/>
    <property type="match status" value="1"/>
</dbReference>
<dbReference type="PANTHER" id="PTHR32089">
    <property type="entry name" value="METHYL-ACCEPTING CHEMOTAXIS PROTEIN MCPB"/>
    <property type="match status" value="1"/>
</dbReference>
<dbReference type="InterPro" id="IPR039379">
    <property type="entry name" value="Protoglobin_sensor_dom"/>
</dbReference>
<evidence type="ECO:0000313" key="4">
    <source>
        <dbReference type="EMBL" id="MBB4662752.1"/>
    </source>
</evidence>
<dbReference type="CDD" id="cd11386">
    <property type="entry name" value="MCP_signal"/>
    <property type="match status" value="1"/>
</dbReference>
<dbReference type="RefSeq" id="WP_183342171.1">
    <property type="nucleotide sequence ID" value="NZ_JACHNU010000002.1"/>
</dbReference>
<name>A0A840IDB3_9ACTN</name>
<dbReference type="Gene3D" id="1.10.287.950">
    <property type="entry name" value="Methyl-accepting chemotaxis protein"/>
    <property type="match status" value="1"/>
</dbReference>
<dbReference type="PROSITE" id="PS50111">
    <property type="entry name" value="CHEMOTAXIS_TRANSDUC_2"/>
    <property type="match status" value="1"/>
</dbReference>
<dbReference type="InterPro" id="IPR012292">
    <property type="entry name" value="Globin/Proto"/>
</dbReference>
<gene>
    <name evidence="4" type="ORF">BDZ31_002338</name>
</gene>